<dbReference type="RefSeq" id="XP_001229203.1">
    <property type="nucleotide sequence ID" value="XM_001229202.1"/>
</dbReference>
<accession>Q2HAR7</accession>
<feature type="region of interest" description="Disordered" evidence="1">
    <location>
        <begin position="112"/>
        <end position="138"/>
    </location>
</feature>
<reference evidence="3" key="1">
    <citation type="journal article" date="2015" name="Genome Announc.">
        <title>Draft genome sequence of the cellulolytic fungus Chaetomium globosum.</title>
        <authorList>
            <person name="Cuomo C.A."/>
            <person name="Untereiner W.A."/>
            <person name="Ma L.-J."/>
            <person name="Grabherr M."/>
            <person name="Birren B.W."/>
        </authorList>
    </citation>
    <scope>NUCLEOTIDE SEQUENCE [LARGE SCALE GENOMIC DNA]</scope>
    <source>
        <strain evidence="3">ATCC 6205 / CBS 148.51 / DSM 1962 / NBRC 6347 / NRRL 1970</strain>
    </source>
</reference>
<dbReference type="AlphaFoldDB" id="Q2HAR7"/>
<dbReference type="InParanoid" id="Q2HAR7"/>
<organism evidence="2 3">
    <name type="scientific">Chaetomium globosum (strain ATCC 6205 / CBS 148.51 / DSM 1962 / NBRC 6347 / NRRL 1970)</name>
    <name type="common">Soil fungus</name>
    <dbReference type="NCBI Taxonomy" id="306901"/>
    <lineage>
        <taxon>Eukaryota</taxon>
        <taxon>Fungi</taxon>
        <taxon>Dikarya</taxon>
        <taxon>Ascomycota</taxon>
        <taxon>Pezizomycotina</taxon>
        <taxon>Sordariomycetes</taxon>
        <taxon>Sordariomycetidae</taxon>
        <taxon>Sordariales</taxon>
        <taxon>Chaetomiaceae</taxon>
        <taxon>Chaetomium</taxon>
    </lineage>
</organism>
<dbReference type="VEuPathDB" id="FungiDB:CHGG_02687"/>
<evidence type="ECO:0000313" key="2">
    <source>
        <dbReference type="EMBL" id="EAQ90752.1"/>
    </source>
</evidence>
<keyword evidence="3" id="KW-1185">Reference proteome</keyword>
<evidence type="ECO:0000256" key="1">
    <source>
        <dbReference type="SAM" id="MobiDB-lite"/>
    </source>
</evidence>
<sequence length="138" mass="15061">MYGVKKLGLALIRQGVAPLIQAHLCSEKHENWRGSFARQRRKTPLLPSGIRTRTDSAPLVNIIYQQVHRANGCRRSRKLATKTGMCGRHTRCTPYCAGSHVAQGRGCCADGSVPEGKRINPQGAKDSSPPLSEKQGSK</sequence>
<dbReference type="Proteomes" id="UP000001056">
    <property type="component" value="Unassembled WGS sequence"/>
</dbReference>
<dbReference type="GeneID" id="4389113"/>
<evidence type="ECO:0000313" key="3">
    <source>
        <dbReference type="Proteomes" id="UP000001056"/>
    </source>
</evidence>
<dbReference type="HOGENOM" id="CLU_1855035_0_0_1"/>
<proteinExistence type="predicted"/>
<name>Q2HAR7_CHAGB</name>
<gene>
    <name evidence="2" type="ORF">CHGG_02687</name>
</gene>
<dbReference type="EMBL" id="CH408030">
    <property type="protein sequence ID" value="EAQ90752.1"/>
    <property type="molecule type" value="Genomic_DNA"/>
</dbReference>
<protein>
    <submittedName>
        <fullName evidence="2">Uncharacterized protein</fullName>
    </submittedName>
</protein>